<dbReference type="InterPro" id="IPR049874">
    <property type="entry name" value="ROK_cs"/>
</dbReference>
<comment type="caution">
    <text evidence="4">The sequence shown here is derived from an EMBL/GenBank/DDBJ whole genome shotgun (WGS) entry which is preliminary data.</text>
</comment>
<evidence type="ECO:0000313" key="4">
    <source>
        <dbReference type="EMBL" id="RKP48817.1"/>
    </source>
</evidence>
<dbReference type="InterPro" id="IPR000600">
    <property type="entry name" value="ROK"/>
</dbReference>
<evidence type="ECO:0000256" key="2">
    <source>
        <dbReference type="ARBA" id="ARBA00006479"/>
    </source>
</evidence>
<sequence length="392" mass="41157">MTTPTGDQALIKRINTAIVLESILRNAPLSRAQISEQSGLNKATVSSLVQDLIDGSLVREIGTGQSSGGRKPVMLDFVSSSGYAIGIDLGVNYIRGVLADLRGNVVAERTSSLRLGDAGGEAGVSIAVDQLCGCIESLMTEAPASAYGIVGIGVGVPGLVDDGGTLLLAPNLKWRDVPLQRILTDKFSLPVTIDNEANMGALGEQKYGAGRSIGNIIYVSVGIGIGTGLILNKSLYKGASGFSGEMGHLSVEAHGKSCTCGNRGCWEMYASEQALLEQASPLGFDDLESLLAAAGEGRADVLELFAGIGEYLGIGIANIVNVFNPDAVVIGNRMSQARPWLEDVLRRTVVQRALGFHLRKVQLLFAELGERSTMMGAAEMAIEGFFARVKAT</sequence>
<dbReference type="Gene3D" id="1.10.10.10">
    <property type="entry name" value="Winged helix-like DNA-binding domain superfamily/Winged helix DNA-binding domain"/>
    <property type="match status" value="1"/>
</dbReference>
<dbReference type="SUPFAM" id="SSF53067">
    <property type="entry name" value="Actin-like ATPase domain"/>
    <property type="match status" value="1"/>
</dbReference>
<accession>A0A494XDE7</accession>
<dbReference type="PANTHER" id="PTHR18964">
    <property type="entry name" value="ROK (REPRESSOR, ORF, KINASE) FAMILY"/>
    <property type="match status" value="1"/>
</dbReference>
<dbReference type="Pfam" id="PF00480">
    <property type="entry name" value="ROK"/>
    <property type="match status" value="1"/>
</dbReference>
<protein>
    <submittedName>
        <fullName evidence="4">ROK family transcriptional regulator</fullName>
    </submittedName>
</protein>
<dbReference type="PANTHER" id="PTHR18964:SF149">
    <property type="entry name" value="BIFUNCTIONAL UDP-N-ACETYLGLUCOSAMINE 2-EPIMERASE_N-ACETYLMANNOSAMINE KINASE"/>
    <property type="match status" value="1"/>
</dbReference>
<name>A0A494XDE7_9BACL</name>
<dbReference type="InterPro" id="IPR043129">
    <property type="entry name" value="ATPase_NBD"/>
</dbReference>
<organism evidence="4 5">
    <name type="scientific">Cohnella endophytica</name>
    <dbReference type="NCBI Taxonomy" id="2419778"/>
    <lineage>
        <taxon>Bacteria</taxon>
        <taxon>Bacillati</taxon>
        <taxon>Bacillota</taxon>
        <taxon>Bacilli</taxon>
        <taxon>Bacillales</taxon>
        <taxon>Paenibacillaceae</taxon>
        <taxon>Cohnella</taxon>
    </lineage>
</organism>
<dbReference type="OrthoDB" id="9796533at2"/>
<keyword evidence="3" id="KW-0119">Carbohydrate metabolism</keyword>
<dbReference type="GO" id="GO:0042732">
    <property type="term" value="P:D-xylose metabolic process"/>
    <property type="evidence" value="ECO:0007669"/>
    <property type="project" value="UniProtKB-KW"/>
</dbReference>
<dbReference type="AlphaFoldDB" id="A0A494XDE7"/>
<dbReference type="RefSeq" id="WP_120978955.1">
    <property type="nucleotide sequence ID" value="NZ_RBZM01000009.1"/>
</dbReference>
<evidence type="ECO:0000256" key="3">
    <source>
        <dbReference type="ARBA" id="ARBA00022629"/>
    </source>
</evidence>
<dbReference type="PROSITE" id="PS01125">
    <property type="entry name" value="ROK"/>
    <property type="match status" value="1"/>
</dbReference>
<dbReference type="Gene3D" id="3.30.420.40">
    <property type="match status" value="2"/>
</dbReference>
<evidence type="ECO:0000313" key="5">
    <source>
        <dbReference type="Proteomes" id="UP000282076"/>
    </source>
</evidence>
<gene>
    <name evidence="4" type="ORF">D7Z26_20805</name>
</gene>
<keyword evidence="5" id="KW-1185">Reference proteome</keyword>
<proteinExistence type="inferred from homology"/>
<dbReference type="InterPro" id="IPR036390">
    <property type="entry name" value="WH_DNA-bd_sf"/>
</dbReference>
<dbReference type="SUPFAM" id="SSF46785">
    <property type="entry name" value="Winged helix' DNA-binding domain"/>
    <property type="match status" value="1"/>
</dbReference>
<dbReference type="EMBL" id="RBZM01000009">
    <property type="protein sequence ID" value="RKP48817.1"/>
    <property type="molecule type" value="Genomic_DNA"/>
</dbReference>
<dbReference type="Proteomes" id="UP000282076">
    <property type="component" value="Unassembled WGS sequence"/>
</dbReference>
<evidence type="ECO:0000256" key="1">
    <source>
        <dbReference type="ARBA" id="ARBA00002486"/>
    </source>
</evidence>
<comment type="similarity">
    <text evidence="2">Belongs to the ROK (NagC/XylR) family.</text>
</comment>
<comment type="function">
    <text evidence="1">Transcriptional repressor of xylose-utilizing enzymes.</text>
</comment>
<dbReference type="InterPro" id="IPR036388">
    <property type="entry name" value="WH-like_DNA-bd_sf"/>
</dbReference>
<keyword evidence="3" id="KW-0859">Xylose metabolism</keyword>
<reference evidence="4 5" key="1">
    <citation type="submission" date="2018-10" db="EMBL/GenBank/DDBJ databases">
        <title>Cohnella sp. M2MS4P-1, whole genome shotgun sequence.</title>
        <authorList>
            <person name="Tuo L."/>
        </authorList>
    </citation>
    <scope>NUCLEOTIDE SEQUENCE [LARGE SCALE GENOMIC DNA]</scope>
    <source>
        <strain evidence="4 5">M2MS4P-1</strain>
    </source>
</reference>
<dbReference type="CDD" id="cd24076">
    <property type="entry name" value="ASKHA_ATPase_ROK_BsXylR-like"/>
    <property type="match status" value="1"/>
</dbReference>